<name>A0AAV7LME7_PLEWA</name>
<proteinExistence type="predicted"/>
<evidence type="ECO:0000313" key="3">
    <source>
        <dbReference type="Proteomes" id="UP001066276"/>
    </source>
</evidence>
<feature type="region of interest" description="Disordered" evidence="1">
    <location>
        <begin position="130"/>
        <end position="189"/>
    </location>
</feature>
<dbReference type="Proteomes" id="UP001066276">
    <property type="component" value="Chromosome 11"/>
</dbReference>
<evidence type="ECO:0000256" key="1">
    <source>
        <dbReference type="SAM" id="MobiDB-lite"/>
    </source>
</evidence>
<sequence length="339" mass="37163">MWFITGKHSDKQSYVSPLRRRSQDGDREGRLIKRSSRARHVKNLRGAPGAPLPHPCGGIRFCGRSPIAGGSRCVRAAGRRCCRGADRSRKLQPPSCRPRRAGRSPGIWKRGGCAEPGATHLARALSPYSDSIPPWAAPPPPRQDIGHRGSPPPPSAGRGEFRGTVTSRGWERARRRTSPPQKALWEYNNSPGANSLHERVGTRSLDPLGCFTRLWSLPCGCELGHSSRALSRRLLALSSPEVGFCTRLEVLTVRRVHGEGNWESLPLPCADYPLPPTRGVEGRVTNPYVGHWGCLLYLMSDGAVRPPRESSLSLQLDIEATTDVVRAGSVRIKLSHILC</sequence>
<dbReference type="AlphaFoldDB" id="A0AAV7LME7"/>
<comment type="caution">
    <text evidence="2">The sequence shown here is derived from an EMBL/GenBank/DDBJ whole genome shotgun (WGS) entry which is preliminary data.</text>
</comment>
<organism evidence="2 3">
    <name type="scientific">Pleurodeles waltl</name>
    <name type="common">Iberian ribbed newt</name>
    <dbReference type="NCBI Taxonomy" id="8319"/>
    <lineage>
        <taxon>Eukaryota</taxon>
        <taxon>Metazoa</taxon>
        <taxon>Chordata</taxon>
        <taxon>Craniata</taxon>
        <taxon>Vertebrata</taxon>
        <taxon>Euteleostomi</taxon>
        <taxon>Amphibia</taxon>
        <taxon>Batrachia</taxon>
        <taxon>Caudata</taxon>
        <taxon>Salamandroidea</taxon>
        <taxon>Salamandridae</taxon>
        <taxon>Pleurodelinae</taxon>
        <taxon>Pleurodeles</taxon>
    </lineage>
</organism>
<gene>
    <name evidence="2" type="ORF">NDU88_003733</name>
</gene>
<feature type="region of interest" description="Disordered" evidence="1">
    <location>
        <begin position="85"/>
        <end position="113"/>
    </location>
</feature>
<dbReference type="EMBL" id="JANPWB010000015">
    <property type="protein sequence ID" value="KAJ1090603.1"/>
    <property type="molecule type" value="Genomic_DNA"/>
</dbReference>
<feature type="region of interest" description="Disordered" evidence="1">
    <location>
        <begin position="1"/>
        <end position="28"/>
    </location>
</feature>
<reference evidence="2" key="1">
    <citation type="journal article" date="2022" name="bioRxiv">
        <title>Sequencing and chromosome-scale assembly of the giantPleurodeles waltlgenome.</title>
        <authorList>
            <person name="Brown T."/>
            <person name="Elewa A."/>
            <person name="Iarovenko S."/>
            <person name="Subramanian E."/>
            <person name="Araus A.J."/>
            <person name="Petzold A."/>
            <person name="Susuki M."/>
            <person name="Suzuki K.-i.T."/>
            <person name="Hayashi T."/>
            <person name="Toyoda A."/>
            <person name="Oliveira C."/>
            <person name="Osipova E."/>
            <person name="Leigh N.D."/>
            <person name="Simon A."/>
            <person name="Yun M.H."/>
        </authorList>
    </citation>
    <scope>NUCLEOTIDE SEQUENCE</scope>
    <source>
        <strain evidence="2">20211129_DDA</strain>
        <tissue evidence="2">Liver</tissue>
    </source>
</reference>
<keyword evidence="3" id="KW-1185">Reference proteome</keyword>
<evidence type="ECO:0000313" key="2">
    <source>
        <dbReference type="EMBL" id="KAJ1090603.1"/>
    </source>
</evidence>
<accession>A0AAV7LME7</accession>
<protein>
    <submittedName>
        <fullName evidence="2">Uncharacterized protein</fullName>
    </submittedName>
</protein>